<dbReference type="PANTHER" id="PTHR44757:SF2">
    <property type="entry name" value="BIOFILM ARCHITECTURE MAINTENANCE PROTEIN MBAA"/>
    <property type="match status" value="1"/>
</dbReference>
<feature type="domain" description="PAC" evidence="2">
    <location>
        <begin position="466"/>
        <end position="518"/>
    </location>
</feature>
<dbReference type="InterPro" id="IPR001633">
    <property type="entry name" value="EAL_dom"/>
</dbReference>
<dbReference type="PROSITE" id="PS50883">
    <property type="entry name" value="EAL"/>
    <property type="match status" value="1"/>
</dbReference>
<dbReference type="Gene3D" id="6.10.250.490">
    <property type="match status" value="1"/>
</dbReference>
<evidence type="ECO:0000259" key="1">
    <source>
        <dbReference type="PROSITE" id="PS50112"/>
    </source>
</evidence>
<name>A0ABT0DFU9_9HYPH</name>
<feature type="domain" description="PAS" evidence="1">
    <location>
        <begin position="519"/>
        <end position="589"/>
    </location>
</feature>
<dbReference type="SUPFAM" id="SSF55785">
    <property type="entry name" value="PYP-like sensor domain (PAS domain)"/>
    <property type="match status" value="3"/>
</dbReference>
<dbReference type="SMART" id="SM00052">
    <property type="entry name" value="EAL"/>
    <property type="match status" value="1"/>
</dbReference>
<dbReference type="InterPro" id="IPR052155">
    <property type="entry name" value="Biofilm_reg_signaling"/>
</dbReference>
<dbReference type="Gene3D" id="3.20.20.450">
    <property type="entry name" value="EAL domain"/>
    <property type="match status" value="1"/>
</dbReference>
<organism evidence="4 5">
    <name type="scientific">Ancylobacter crimeensis</name>
    <dbReference type="NCBI Taxonomy" id="2579147"/>
    <lineage>
        <taxon>Bacteria</taxon>
        <taxon>Pseudomonadati</taxon>
        <taxon>Pseudomonadota</taxon>
        <taxon>Alphaproteobacteria</taxon>
        <taxon>Hyphomicrobiales</taxon>
        <taxon>Xanthobacteraceae</taxon>
        <taxon>Ancylobacter</taxon>
    </lineage>
</organism>
<gene>
    <name evidence="4" type="ORF">MWN34_17740</name>
</gene>
<dbReference type="InterPro" id="IPR013655">
    <property type="entry name" value="PAS_fold_3"/>
</dbReference>
<dbReference type="SMART" id="SM00091">
    <property type="entry name" value="PAS"/>
    <property type="match status" value="3"/>
</dbReference>
<evidence type="ECO:0000259" key="3">
    <source>
        <dbReference type="PROSITE" id="PS50883"/>
    </source>
</evidence>
<keyword evidence="5" id="KW-1185">Reference proteome</keyword>
<dbReference type="Gene3D" id="3.30.450.20">
    <property type="entry name" value="PAS domain"/>
    <property type="match status" value="3"/>
</dbReference>
<dbReference type="RefSeq" id="WP_247030646.1">
    <property type="nucleotide sequence ID" value="NZ_JALKCH010000014.1"/>
</dbReference>
<dbReference type="InterPro" id="IPR001610">
    <property type="entry name" value="PAC"/>
</dbReference>
<dbReference type="Pfam" id="PF00563">
    <property type="entry name" value="EAL"/>
    <property type="match status" value="1"/>
</dbReference>
<evidence type="ECO:0000313" key="4">
    <source>
        <dbReference type="EMBL" id="MCK0198744.1"/>
    </source>
</evidence>
<dbReference type="InterPro" id="IPR000700">
    <property type="entry name" value="PAS-assoc_C"/>
</dbReference>
<protein>
    <submittedName>
        <fullName evidence="4">EAL domain-containing protein</fullName>
    </submittedName>
</protein>
<evidence type="ECO:0000313" key="5">
    <source>
        <dbReference type="Proteomes" id="UP001203284"/>
    </source>
</evidence>
<dbReference type="Pfam" id="PF08448">
    <property type="entry name" value="PAS_4"/>
    <property type="match status" value="1"/>
</dbReference>
<dbReference type="InterPro" id="IPR035919">
    <property type="entry name" value="EAL_sf"/>
</dbReference>
<dbReference type="Proteomes" id="UP001203284">
    <property type="component" value="Unassembled WGS sequence"/>
</dbReference>
<dbReference type="EMBL" id="JALKCH010000014">
    <property type="protein sequence ID" value="MCK0198744.1"/>
    <property type="molecule type" value="Genomic_DNA"/>
</dbReference>
<dbReference type="PANTHER" id="PTHR44757">
    <property type="entry name" value="DIGUANYLATE CYCLASE DGCP"/>
    <property type="match status" value="1"/>
</dbReference>
<feature type="domain" description="PAC" evidence="2">
    <location>
        <begin position="341"/>
        <end position="391"/>
    </location>
</feature>
<dbReference type="PROSITE" id="PS50112">
    <property type="entry name" value="PAS"/>
    <property type="match status" value="2"/>
</dbReference>
<comment type="caution">
    <text evidence="4">The sequence shown here is derived from an EMBL/GenBank/DDBJ whole genome shotgun (WGS) entry which is preliminary data.</text>
</comment>
<proteinExistence type="predicted"/>
<reference evidence="4 5" key="1">
    <citation type="submission" date="2022-04" db="EMBL/GenBank/DDBJ databases">
        <authorList>
            <person name="Grouzdev D.S."/>
            <person name="Pantiukh K.S."/>
            <person name="Krutkina M.S."/>
        </authorList>
    </citation>
    <scope>NUCLEOTIDE SEQUENCE [LARGE SCALE GENOMIC DNA]</scope>
    <source>
        <strain evidence="4 5">6x-1</strain>
    </source>
</reference>
<dbReference type="SUPFAM" id="SSF141868">
    <property type="entry name" value="EAL domain-like"/>
    <property type="match status" value="1"/>
</dbReference>
<dbReference type="InterPro" id="IPR035965">
    <property type="entry name" value="PAS-like_dom_sf"/>
</dbReference>
<dbReference type="NCBIfam" id="TIGR00229">
    <property type="entry name" value="sensory_box"/>
    <property type="match status" value="3"/>
</dbReference>
<dbReference type="CDD" id="cd01948">
    <property type="entry name" value="EAL"/>
    <property type="match status" value="1"/>
</dbReference>
<dbReference type="InterPro" id="IPR013656">
    <property type="entry name" value="PAS_4"/>
</dbReference>
<dbReference type="PROSITE" id="PS50113">
    <property type="entry name" value="PAC"/>
    <property type="match status" value="2"/>
</dbReference>
<evidence type="ECO:0000259" key="2">
    <source>
        <dbReference type="PROSITE" id="PS50113"/>
    </source>
</evidence>
<dbReference type="InterPro" id="IPR000014">
    <property type="entry name" value="PAS"/>
</dbReference>
<dbReference type="Pfam" id="PF08447">
    <property type="entry name" value="PAS_3"/>
    <property type="match status" value="2"/>
</dbReference>
<feature type="domain" description="PAS" evidence="1">
    <location>
        <begin position="392"/>
        <end position="463"/>
    </location>
</feature>
<dbReference type="SMART" id="SM00086">
    <property type="entry name" value="PAC"/>
    <property type="match status" value="2"/>
</dbReference>
<sequence length="650" mass="72002">MLTLHGNSTEAFAAALSGGRVRPHFQPIIALREQRISAMEVLARWHEPGYGMISPTLFIPLAERSGLIDAVMESLMRQAFDAARNWPEHLALAFNVSPLQLRGRALPERIASLANEAGFPLSRLEIEITETAIIEDVARAEVTLNVLHALGCSIALDDFGTGYSSLAWLQTLPFDKIKIDASFVRSMMEQRQSRKIVAALVGLGQSLELDVVAEGVETAEEADFLRRIGCSHVQGYFFGRPVPAAEVPERLATPVPSAGSTGINHASLEQRAAHISALYRAPETSIGFIDTAFTVVDASEAFARCLGRPLAEVVGRSIHELTPREGELLAWLRSFRERGKPYPSFEFPRPDGGTDLVTLTRVTDEAGELLGYGVLGVDITDRKRADDALRESEEHYRLTAQLSMRICWQLDPEGKLIAFDDARYGALLGTTTAKLLGYGWFDLVHPDDLTDVLAALRRGIATGEVCEAEMRYRMADGSYRWVRGFAAPEKDADGHVVRWFGQTEDIHERRQAEDALRRSEREVRFILENGPSYYWTASSQGVIERSSAQLCALTGKSPEELTDDGWMAFVHSDDQDRVFAAVKQARLTGETFDMDYRLRIADGSYRWVRGWCAALREEDGSIAGWYGTITPILPPRVSGTETGNEERPAS</sequence>
<feature type="domain" description="EAL" evidence="3">
    <location>
        <begin position="5"/>
        <end position="255"/>
    </location>
</feature>
<accession>A0ABT0DFU9</accession>
<dbReference type="CDD" id="cd00130">
    <property type="entry name" value="PAS"/>
    <property type="match status" value="3"/>
</dbReference>